<dbReference type="Pfam" id="PF24630">
    <property type="entry name" value="PIN_TASOR"/>
    <property type="match status" value="1"/>
</dbReference>
<dbReference type="GO" id="GO:0005654">
    <property type="term" value="C:nucleoplasm"/>
    <property type="evidence" value="ECO:0007669"/>
    <property type="project" value="TreeGrafter"/>
</dbReference>
<feature type="compositionally biased region" description="Low complexity" evidence="2">
    <location>
        <begin position="17"/>
        <end position="28"/>
    </location>
</feature>
<dbReference type="GO" id="GO:0097355">
    <property type="term" value="P:protein localization to heterochromatin"/>
    <property type="evidence" value="ECO:0007669"/>
    <property type="project" value="TreeGrafter"/>
</dbReference>
<feature type="compositionally biased region" description="Pro residues" evidence="2">
    <location>
        <begin position="925"/>
        <end position="943"/>
    </location>
</feature>
<feature type="domain" description="TASOR PIN" evidence="5">
    <location>
        <begin position="1551"/>
        <end position="1692"/>
    </location>
</feature>
<dbReference type="InterPro" id="IPR056243">
    <property type="entry name" value="TASOR_ab_dom"/>
</dbReference>
<dbReference type="PANTHER" id="PTHR16207:SF1">
    <property type="entry name" value="PROTEIN TASOR"/>
    <property type="match status" value="1"/>
</dbReference>
<comment type="similarity">
    <text evidence="1">Belongs to the TASOR family.</text>
</comment>
<feature type="region of interest" description="Disordered" evidence="2">
    <location>
        <begin position="1760"/>
        <end position="1802"/>
    </location>
</feature>
<feature type="region of interest" description="Disordered" evidence="2">
    <location>
        <begin position="16"/>
        <end position="44"/>
    </location>
</feature>
<dbReference type="GO" id="GO:0000792">
    <property type="term" value="C:heterochromatin"/>
    <property type="evidence" value="ECO:0007669"/>
    <property type="project" value="TreeGrafter"/>
</dbReference>
<evidence type="ECO:0000313" key="7">
    <source>
        <dbReference type="Proteomes" id="UP000693946"/>
    </source>
</evidence>
<comment type="caution">
    <text evidence="6">The sequence shown here is derived from an EMBL/GenBank/DDBJ whole genome shotgun (WGS) entry which is preliminary data.</text>
</comment>
<feature type="compositionally biased region" description="Gly residues" evidence="2">
    <location>
        <begin position="812"/>
        <end position="821"/>
    </location>
</feature>
<dbReference type="PANTHER" id="PTHR16207">
    <property type="entry name" value="SET DOMAIN-CONTAINING PROTEIN"/>
    <property type="match status" value="1"/>
</dbReference>
<feature type="compositionally biased region" description="Low complexity" evidence="2">
    <location>
        <begin position="1413"/>
        <end position="1427"/>
    </location>
</feature>
<feature type="compositionally biased region" description="Basic and acidic residues" evidence="2">
    <location>
        <begin position="1007"/>
        <end position="1020"/>
    </location>
</feature>
<protein>
    <recommendedName>
        <fullName evidence="8">DUF3715 domain-containing protein</fullName>
    </recommendedName>
</protein>
<feature type="compositionally biased region" description="Low complexity" evidence="2">
    <location>
        <begin position="2016"/>
        <end position="2029"/>
    </location>
</feature>
<feature type="compositionally biased region" description="Low complexity" evidence="2">
    <location>
        <begin position="944"/>
        <end position="956"/>
    </location>
</feature>
<keyword evidence="7" id="KW-1185">Reference proteome</keyword>
<evidence type="ECO:0000313" key="6">
    <source>
        <dbReference type="EMBL" id="KAG7494723.1"/>
    </source>
</evidence>
<dbReference type="InterPro" id="IPR022188">
    <property type="entry name" value="TASOR_DUF3715"/>
</dbReference>
<feature type="compositionally biased region" description="Basic and acidic residues" evidence="2">
    <location>
        <begin position="2089"/>
        <end position="2117"/>
    </location>
</feature>
<organism evidence="6 7">
    <name type="scientific">Solea senegalensis</name>
    <name type="common">Senegalese sole</name>
    <dbReference type="NCBI Taxonomy" id="28829"/>
    <lineage>
        <taxon>Eukaryota</taxon>
        <taxon>Metazoa</taxon>
        <taxon>Chordata</taxon>
        <taxon>Craniata</taxon>
        <taxon>Vertebrata</taxon>
        <taxon>Euteleostomi</taxon>
        <taxon>Actinopterygii</taxon>
        <taxon>Neopterygii</taxon>
        <taxon>Teleostei</taxon>
        <taxon>Neoteleostei</taxon>
        <taxon>Acanthomorphata</taxon>
        <taxon>Carangaria</taxon>
        <taxon>Pleuronectiformes</taxon>
        <taxon>Pleuronectoidei</taxon>
        <taxon>Soleidae</taxon>
        <taxon>Solea</taxon>
    </lineage>
</organism>
<feature type="region of interest" description="Disordered" evidence="2">
    <location>
        <begin position="866"/>
        <end position="961"/>
    </location>
</feature>
<evidence type="ECO:0008006" key="8">
    <source>
        <dbReference type="Google" id="ProtNLM"/>
    </source>
</evidence>
<feature type="compositionally biased region" description="Polar residues" evidence="2">
    <location>
        <begin position="1769"/>
        <end position="1780"/>
    </location>
</feature>
<feature type="compositionally biased region" description="Polar residues" evidence="2">
    <location>
        <begin position="786"/>
        <end position="803"/>
    </location>
</feature>
<feature type="domain" description="TASOR pseudo-PARP" evidence="3">
    <location>
        <begin position="145"/>
        <end position="288"/>
    </location>
</feature>
<dbReference type="Pfam" id="PF23314">
    <property type="entry name" value="TASOR_alpha-beta"/>
    <property type="match status" value="1"/>
</dbReference>
<evidence type="ECO:0000259" key="4">
    <source>
        <dbReference type="Pfam" id="PF23314"/>
    </source>
</evidence>
<sequence>MDNTLCRREVARPRRLSAAAADSGASVSLQDGEPIEMHSPRESQTVLDRLSAAGGNMDRRNPAMMVVHKRHMPKEPNKFHIPRKAKEKRALFQYVSTESREFEDMMNILTSSYFDPGSAGCFTYSKPCLVHSELQEKEFVEKRREMKADGRTEKELEENYCFLLADAVRLPLLCENGLCVGQTWLTVLGNPHKGVYLSKYSDLLQVSLFAPGAVGEIIIFKVMKGKVKSIYENVKNLLDPTPRFDSHIFKNASKVTSLTSFRAFEFTQQYFYEYSFDELRQRPRQVCPYAVVSFQFKGKDTILPRLNSQPAEGNKVRAQFTVWTGDLVKGDRVLCQISLRSFSPPFLPHRLPEKLDIGRVMRLDQVTMLLPSGLFSYNRYNSSEEVVENGHYCRLLEVIDRGRTTSTMTKLLQEIEMMRVVLVTPLSEKGFLFLLSSVQMATPSERGENWKRCLQALFVFPETRDLAKSTSRCASSPHDASESQMSGAKVMPHLSLFIPALHHALVKARANPSPELSAGVERQTKEYLIGLKDGKVRQYPMGEYNSKQDEQEKVFPTPKHHQVNMNSYLRSYLANRALYLLSVARARQVVETHCGPEEPQQVKPKNSCGGPRESAGKEMTGITRDGETNTQKMQQLLDLVLTCKRNAENEVKREEGREGGLRVAGRKRRLEQKTAVRALKYLKASQGPAGHDKIPVEGSQPASPDSLTSVIASVGLRDSHLREDGSELSVKLLSLLTGLSRAARGSTSLEEEQKESCPFERLATKLGLPTNCDIDLRKQEELEEQTAGSVSSLEGFSPSSHSGEMNLHRAAGGRGGRGAGGYEDEEEWEIPWVLIPITGLCSKRLSPKDSLIPQDPRFRHLAATTHITTATKPSRKSPTQSPVPSPPGSPFQCLSPEPSPPLSPSQCPSPDPSPPLSPSQCPSPDTSPPFSPSQCPSPEPSPCSSPSRCPSSMFPSHLTSPHLRLSLSPYQSQSLVSVELKPIDKGNSGANDENFPPITSREFTGMSKDKQENPQEKEKNQQPSFFTSVQPSILQAQENSTSPSPLPFANRKQYAQKEIGKVKEEDAVLPKEQKDNQPVEKVQQHKEEGVSWYKQEEESVVNRTQEIAHEKEQKGKVNELISGSLVSQSLSSPPAHPLRDIDNIVDKHIGDFFTEMQHLLQEESIHCSFPEPPHSTLNTANLAPQHTFQPGLPAQFSHYVSLYNSCPPVQDYVSSLQDSINSMMTEFGDNCHHRNSHSSQSEADTVLASSVSAFVSSIRASNTKTSEVCAPCGDLTAADDTFSVCQTPALSRGGKVLQPDVTHNRKSPALNIIVTVPTSASDSVYKPGDTTDLHSPSHKLPQSHWNSQQSHTLENKRTVLYNVRQDNSFTNTMDCMSDAEGGSSLAGSNTGGLGSSIVSKPLAEPSHSPQQESTSASGSGPAPPATALSSLINQLEPEVFNSLVKIIKDVKKNSLQFYLHSTEPRDHVFDNVKAYLVKQGNVEKSPVAFLNQENPDNRLLVIIKNKDIAGHIHKIPCLVSLKRRPSVLFVGIDTLDDIRNNSYNELFVSGGCIVSDELILNPDFITYDQLAELLKLLEQHSSLESVWKWKVHCKTHKKLKEQARFRRDSAKILDLLSAYQKKQIVEFLPYHHCDMMNHQSPDLECLTELQARYTQFRHTVFLTERFLKKSPEYLSGGIIVGGIEEILHNFTRMVGYHNVKDRQPVLDALLATKGAWAECTLDLCSLLTTVSEKIMAAINSSQPCIEIHKLMPLDMRKLTNTRKTDQPHPDSTQAGTSFTPQVEVEEPRLHRTERQENVAPNKKHDHYSALLEVFGDLYGNKPTPSQTVSTERTRRLQLYNQHGQRFSDQQLLNPMVWSDIYYARPGWVPKGEPYHQLGQRYWDLRAASTVVFVGSPHHLSSQTRVPCGVICYNHPEGPWCELQSPNGLDRQLSHGDSASGSERSPSIFSEHVHPLSSSEQQQHVLQQPGSSFLPHPHLSDQLVPDASCKDVGPQPSDTDFEVLRLAISQLRAERQAQLQQQQQLDSQLESTINSPQNFPPNPVSSDHTPIGQGGSSELTQVTPGRKAIAATLELIHSTLQPELVEEEWTQDRVELPTEGQRRGRSLERGQGEGESRDRVLTLLEENQDLISNDSSTSSYNENTATVTGPGDLTDKTNTEREKGAQQEKSAFLQSTKHSAATSSTSPGPAKGDRSGRAVQSEQERPIRGEGTLPVNGSNKVNGSITMVTGQEDCPNPARPQLHQIQQSQYHLQQFTNQQHEFQPSLVHPQLPPHSQHQQWGHGYMRHHLLPHYPGQPFPVGPMLRPLTALGGGRGLLGPTPAWPGDLGPPGASNMVWGLPQAVSGPALLGMYHKPAGQGSNMYRGGQRGGFNGI</sequence>
<feature type="region of interest" description="Disordered" evidence="2">
    <location>
        <begin position="1380"/>
        <end position="1427"/>
    </location>
</feature>
<gene>
    <name evidence="6" type="ORF">JOB18_036495</name>
</gene>
<feature type="compositionally biased region" description="Basic and acidic residues" evidence="2">
    <location>
        <begin position="2152"/>
        <end position="2165"/>
    </location>
</feature>
<dbReference type="EMBL" id="JAGKHQ010000016">
    <property type="protein sequence ID" value="KAG7494723.1"/>
    <property type="molecule type" value="Genomic_DNA"/>
</dbReference>
<feature type="region of interest" description="Disordered" evidence="2">
    <location>
        <begin position="781"/>
        <end position="822"/>
    </location>
</feature>
<dbReference type="Proteomes" id="UP000693946">
    <property type="component" value="Linkage Group LG4"/>
</dbReference>
<proteinExistence type="inferred from homology"/>
<feature type="compositionally biased region" description="Polar residues" evidence="2">
    <location>
        <begin position="1343"/>
        <end position="1352"/>
    </location>
</feature>
<feature type="domain" description="TASOR alpha/beta" evidence="4">
    <location>
        <begin position="1452"/>
        <end position="1547"/>
    </location>
</feature>
<feature type="compositionally biased region" description="Polar residues" evidence="2">
    <location>
        <begin position="2129"/>
        <end position="2146"/>
    </location>
</feature>
<dbReference type="InterPro" id="IPR046432">
    <property type="entry name" value="TASOR"/>
</dbReference>
<feature type="region of interest" description="Disordered" evidence="2">
    <location>
        <begin position="686"/>
        <end position="705"/>
    </location>
</feature>
<feature type="region of interest" description="Disordered" evidence="2">
    <location>
        <begin position="595"/>
        <end position="623"/>
    </location>
</feature>
<feature type="region of interest" description="Disordered" evidence="2">
    <location>
        <begin position="1320"/>
        <end position="1352"/>
    </location>
</feature>
<feature type="region of interest" description="Disordered" evidence="2">
    <location>
        <begin position="2129"/>
        <end position="2220"/>
    </location>
</feature>
<feature type="compositionally biased region" description="Pro residues" evidence="2">
    <location>
        <begin position="897"/>
        <end position="917"/>
    </location>
</feature>
<evidence type="ECO:0000259" key="5">
    <source>
        <dbReference type="Pfam" id="PF24630"/>
    </source>
</evidence>
<feature type="compositionally biased region" description="Polar residues" evidence="2">
    <location>
        <begin position="1955"/>
        <end position="1970"/>
    </location>
</feature>
<evidence type="ECO:0000256" key="1">
    <source>
        <dbReference type="ARBA" id="ARBA00008058"/>
    </source>
</evidence>
<dbReference type="InterPro" id="IPR056242">
    <property type="entry name" value="PIN_TASOR"/>
</dbReference>
<accession>A0AAV6QNH8</accession>
<reference evidence="6 7" key="1">
    <citation type="journal article" date="2021" name="Sci. Rep.">
        <title>Chromosome anchoring in Senegalese sole (Solea senegalensis) reveals sex-associated markers and genome rearrangements in flatfish.</title>
        <authorList>
            <person name="Guerrero-Cozar I."/>
            <person name="Gomez-Garrido J."/>
            <person name="Berbel C."/>
            <person name="Martinez-Blanch J.F."/>
            <person name="Alioto T."/>
            <person name="Claros M.G."/>
            <person name="Gagnaire P.A."/>
            <person name="Manchado M."/>
        </authorList>
    </citation>
    <scope>NUCLEOTIDE SEQUENCE [LARGE SCALE GENOMIC DNA]</scope>
    <source>
        <strain evidence="6">Sse05_10M</strain>
    </source>
</reference>
<name>A0AAV6QNH8_SOLSE</name>
<evidence type="ECO:0000259" key="3">
    <source>
        <dbReference type="Pfam" id="PF12509"/>
    </source>
</evidence>
<feature type="compositionally biased region" description="Polar residues" evidence="2">
    <location>
        <begin position="1934"/>
        <end position="1947"/>
    </location>
</feature>
<dbReference type="GO" id="GO:0003682">
    <property type="term" value="F:chromatin binding"/>
    <property type="evidence" value="ECO:0007669"/>
    <property type="project" value="TreeGrafter"/>
</dbReference>
<evidence type="ECO:0000256" key="2">
    <source>
        <dbReference type="SAM" id="MobiDB-lite"/>
    </source>
</evidence>
<feature type="region of interest" description="Disordered" evidence="2">
    <location>
        <begin position="2084"/>
        <end position="2117"/>
    </location>
</feature>
<dbReference type="GO" id="GO:0045814">
    <property type="term" value="P:negative regulation of gene expression, epigenetic"/>
    <property type="evidence" value="ECO:0007669"/>
    <property type="project" value="InterPro"/>
</dbReference>
<feature type="compositionally biased region" description="Basic and acidic residues" evidence="2">
    <location>
        <begin position="1785"/>
        <end position="1796"/>
    </location>
</feature>
<dbReference type="Pfam" id="PF12509">
    <property type="entry name" value="DUF3715"/>
    <property type="match status" value="1"/>
</dbReference>
<feature type="region of interest" description="Disordered" evidence="2">
    <location>
        <begin position="981"/>
        <end position="1028"/>
    </location>
</feature>
<feature type="region of interest" description="Disordered" evidence="2">
    <location>
        <begin position="1069"/>
        <end position="1089"/>
    </location>
</feature>
<feature type="compositionally biased region" description="Basic and acidic residues" evidence="2">
    <location>
        <begin position="2190"/>
        <end position="2207"/>
    </location>
</feature>
<feature type="region of interest" description="Disordered" evidence="2">
    <location>
        <begin position="2016"/>
        <end position="2060"/>
    </location>
</feature>
<feature type="region of interest" description="Disordered" evidence="2">
    <location>
        <begin position="1930"/>
        <end position="1995"/>
    </location>
</feature>
<feature type="compositionally biased region" description="Polar residues" evidence="2">
    <location>
        <begin position="2166"/>
        <end position="2177"/>
    </location>
</feature>